<protein>
    <recommendedName>
        <fullName evidence="14">Squalene monooxygenase</fullName>
        <ecNumber evidence="14">1.14.14.17</ecNumber>
    </recommendedName>
</protein>
<dbReference type="OrthoDB" id="1678617at2759"/>
<evidence type="ECO:0000256" key="11">
    <source>
        <dbReference type="ARBA" id="ARBA00023002"/>
    </source>
</evidence>
<evidence type="ECO:0000256" key="2">
    <source>
        <dbReference type="ARBA" id="ARBA00004154"/>
    </source>
</evidence>
<evidence type="ECO:0000256" key="4">
    <source>
        <dbReference type="ARBA" id="ARBA00008802"/>
    </source>
</evidence>
<gene>
    <name evidence="16" type="ORF">TRICI_005560</name>
</gene>
<feature type="transmembrane region" description="Helical" evidence="14">
    <location>
        <begin position="407"/>
        <end position="425"/>
    </location>
</feature>
<dbReference type="FunFam" id="3.50.50.60:FF:000166">
    <property type="entry name" value="Squalene monooxygenase Erg1"/>
    <property type="match status" value="1"/>
</dbReference>
<comment type="similarity">
    <text evidence="4 14">Belongs to the squalene monooxygenase family.</text>
</comment>
<evidence type="ECO:0000256" key="5">
    <source>
        <dbReference type="ARBA" id="ARBA00022630"/>
    </source>
</evidence>
<feature type="transmembrane region" description="Helical" evidence="14">
    <location>
        <begin position="437"/>
        <end position="456"/>
    </location>
</feature>
<reference evidence="16" key="1">
    <citation type="journal article" date="2019" name="G3 (Bethesda)">
        <title>Genome Assemblies of Two Rare Opportunistic Yeast Pathogens: Diutina rugosa (syn. Candida rugosa) and Trichomonascus ciferrii (syn. Candida ciferrii).</title>
        <authorList>
            <person name="Mixao V."/>
            <person name="Saus E."/>
            <person name="Hansen A.P."/>
            <person name="Lass-Florl C."/>
            <person name="Gabaldon T."/>
        </authorList>
    </citation>
    <scope>NUCLEOTIDE SEQUENCE</scope>
    <source>
        <strain evidence="16">CBS 4856</strain>
    </source>
</reference>
<evidence type="ECO:0000256" key="9">
    <source>
        <dbReference type="ARBA" id="ARBA00022848"/>
    </source>
</evidence>
<dbReference type="VEuPathDB" id="FungiDB:TRICI_005560"/>
<comment type="pathway">
    <text evidence="13">Steroid metabolism; ergosterol biosynthesis.</text>
</comment>
<sequence>MEKRDYDVIIVGAGIAGPALAAGLGRQGRSVLVVERDMREPDRIVGELLQPGGIRSLKKLGIEHALEGIDGVEVKGYQVILDGQPVNIPYPHIDKNDPSSPRARGVSFHHGRLVSNLRKIAMETPNVTFLEATVTQIIKNPYTQHVLGVKCVDKEKNKRHFFAKLTFVADGISSNFRKEFTDTAPVVKSYFAGLVLHDAVLPAPNHGNVIIGSNQPVLVYQIGPRETRILCDVAGPLPSNSTGALKEHLRRQVLPHLPSCLQPSFEKALESQKIRTMPAQYLKARPHQAVGLVLVGDAYNMRHPLTGGGMTVAFNDAALLTELLDPSHVPDLGDVQLVDKQLQDFFHQRKKNDSAINVLAMALYSLFAAEDMNLKVLQKGCFAYFQRGGACIEVPVGLLSGLFPDPAVLFCEFFKVAFYAIFINLSQNGLVGMPYAVFQMFTVIWTACVVFIPFMWDEAKWW</sequence>
<keyword evidence="12 14" id="KW-0472">Membrane</keyword>
<keyword evidence="8 14" id="KW-0274">FAD</keyword>
<evidence type="ECO:0000256" key="1">
    <source>
        <dbReference type="ARBA" id="ARBA00001974"/>
    </source>
</evidence>
<dbReference type="PANTHER" id="PTHR10835">
    <property type="entry name" value="SQUALENE MONOOXYGENASE"/>
    <property type="match status" value="1"/>
</dbReference>
<dbReference type="GO" id="GO:0050660">
    <property type="term" value="F:flavin adenine dinucleotide binding"/>
    <property type="evidence" value="ECO:0007669"/>
    <property type="project" value="UniProtKB-UniRule"/>
</dbReference>
<dbReference type="GO" id="GO:0004506">
    <property type="term" value="F:squalene monooxygenase activity"/>
    <property type="evidence" value="ECO:0007669"/>
    <property type="project" value="UniProtKB-UniRule"/>
</dbReference>
<comment type="function">
    <text evidence="14">Catalyzes the stereospecific oxidation of squalene to (S)-2,3-epoxysqualene, and is considered to be a rate-limiting enzyme in steroid biosynthesis.</text>
</comment>
<evidence type="ECO:0000256" key="7">
    <source>
        <dbReference type="ARBA" id="ARBA00022824"/>
    </source>
</evidence>
<evidence type="ECO:0000256" key="8">
    <source>
        <dbReference type="ARBA" id="ARBA00022827"/>
    </source>
</evidence>
<dbReference type="EC" id="1.14.14.17" evidence="14"/>
<name>A0A642UTZ1_9ASCO</name>
<dbReference type="GO" id="GO:0005789">
    <property type="term" value="C:endoplasmic reticulum membrane"/>
    <property type="evidence" value="ECO:0007669"/>
    <property type="project" value="UniProtKB-SubCell"/>
</dbReference>
<dbReference type="EMBL" id="SWFS01000432">
    <property type="protein sequence ID" value="KAA8904250.1"/>
    <property type="molecule type" value="Genomic_DNA"/>
</dbReference>
<evidence type="ECO:0000256" key="10">
    <source>
        <dbReference type="ARBA" id="ARBA00022989"/>
    </source>
</evidence>
<evidence type="ECO:0000259" key="15">
    <source>
        <dbReference type="Pfam" id="PF08491"/>
    </source>
</evidence>
<dbReference type="Gene3D" id="3.50.50.60">
    <property type="entry name" value="FAD/NAD(P)-binding domain"/>
    <property type="match status" value="1"/>
</dbReference>
<evidence type="ECO:0000256" key="3">
    <source>
        <dbReference type="ARBA" id="ARBA00004477"/>
    </source>
</evidence>
<accession>A0A642UTZ1</accession>
<dbReference type="InterPro" id="IPR013698">
    <property type="entry name" value="Squalene_epoxidase"/>
</dbReference>
<dbReference type="Pfam" id="PF08491">
    <property type="entry name" value="SE"/>
    <property type="match status" value="1"/>
</dbReference>
<dbReference type="AlphaFoldDB" id="A0A642UTZ1"/>
<dbReference type="PANTHER" id="PTHR10835:SF0">
    <property type="entry name" value="SQUALENE MONOOXYGENASE"/>
    <property type="match status" value="1"/>
</dbReference>
<keyword evidence="7 14" id="KW-0256">Endoplasmic reticulum</keyword>
<evidence type="ECO:0000256" key="13">
    <source>
        <dbReference type="ARBA" id="ARBA00029435"/>
    </source>
</evidence>
<keyword evidence="5 14" id="KW-0285">Flavoprotein</keyword>
<dbReference type="UniPathway" id="UPA00767">
    <property type="reaction ID" value="UER00752"/>
</dbReference>
<evidence type="ECO:0000256" key="6">
    <source>
        <dbReference type="ARBA" id="ARBA00022692"/>
    </source>
</evidence>
<feature type="domain" description="Squalene epoxidase" evidence="15">
    <location>
        <begin position="162"/>
        <end position="437"/>
    </location>
</feature>
<dbReference type="GO" id="GO:0006696">
    <property type="term" value="P:ergosterol biosynthetic process"/>
    <property type="evidence" value="ECO:0007669"/>
    <property type="project" value="TreeGrafter"/>
</dbReference>
<proteinExistence type="inferred from homology"/>
<evidence type="ECO:0000313" key="16">
    <source>
        <dbReference type="EMBL" id="KAA8904250.1"/>
    </source>
</evidence>
<evidence type="ECO:0000256" key="12">
    <source>
        <dbReference type="ARBA" id="ARBA00023136"/>
    </source>
</evidence>
<dbReference type="SUPFAM" id="SSF51905">
    <property type="entry name" value="FAD/NAD(P)-binding domain"/>
    <property type="match status" value="1"/>
</dbReference>
<dbReference type="PRINTS" id="PR00420">
    <property type="entry name" value="RNGMNOXGNASE"/>
</dbReference>
<dbReference type="InterPro" id="IPR040125">
    <property type="entry name" value="Squalene_monox"/>
</dbReference>
<keyword evidence="6 14" id="KW-0812">Transmembrane</keyword>
<organism evidence="16 17">
    <name type="scientific">Trichomonascus ciferrii</name>
    <dbReference type="NCBI Taxonomy" id="44093"/>
    <lineage>
        <taxon>Eukaryota</taxon>
        <taxon>Fungi</taxon>
        <taxon>Dikarya</taxon>
        <taxon>Ascomycota</taxon>
        <taxon>Saccharomycotina</taxon>
        <taxon>Dipodascomycetes</taxon>
        <taxon>Dipodascales</taxon>
        <taxon>Trichomonascaceae</taxon>
        <taxon>Trichomonascus</taxon>
        <taxon>Trichomonascus ciferrii complex</taxon>
    </lineage>
</organism>
<keyword evidence="10 14" id="KW-1133">Transmembrane helix</keyword>
<evidence type="ECO:0000313" key="17">
    <source>
        <dbReference type="Proteomes" id="UP000761534"/>
    </source>
</evidence>
<dbReference type="InterPro" id="IPR036188">
    <property type="entry name" value="FAD/NAD-bd_sf"/>
</dbReference>
<comment type="caution">
    <text evidence="16">The sequence shown here is derived from an EMBL/GenBank/DDBJ whole genome shotgun (WGS) entry which is preliminary data.</text>
</comment>
<keyword evidence="9" id="KW-0492">Microsome</keyword>
<comment type="cofactor">
    <cofactor evidence="1 14">
        <name>FAD</name>
        <dbReference type="ChEBI" id="CHEBI:57692"/>
    </cofactor>
</comment>
<keyword evidence="11 14" id="KW-0560">Oxidoreductase</keyword>
<keyword evidence="17" id="KW-1185">Reference proteome</keyword>
<comment type="catalytic activity">
    <reaction evidence="14">
        <text>squalene + reduced [NADPH--hemoprotein reductase] + O2 = (S)-2,3-epoxysqualene + oxidized [NADPH--hemoprotein reductase] + H2O + H(+)</text>
        <dbReference type="Rhea" id="RHEA:25282"/>
        <dbReference type="Rhea" id="RHEA-COMP:11964"/>
        <dbReference type="Rhea" id="RHEA-COMP:11965"/>
        <dbReference type="ChEBI" id="CHEBI:15377"/>
        <dbReference type="ChEBI" id="CHEBI:15378"/>
        <dbReference type="ChEBI" id="CHEBI:15379"/>
        <dbReference type="ChEBI" id="CHEBI:15440"/>
        <dbReference type="ChEBI" id="CHEBI:15441"/>
        <dbReference type="ChEBI" id="CHEBI:57618"/>
        <dbReference type="ChEBI" id="CHEBI:58210"/>
        <dbReference type="EC" id="1.14.14.17"/>
    </reaction>
</comment>
<dbReference type="Proteomes" id="UP000761534">
    <property type="component" value="Unassembled WGS sequence"/>
</dbReference>
<comment type="subcellular location">
    <subcellularLocation>
        <location evidence="3 14">Endoplasmic reticulum membrane</location>
        <topology evidence="3 14">Multi-pass membrane protein</topology>
    </subcellularLocation>
    <subcellularLocation>
        <location evidence="2">Microsome membrane</location>
        <topology evidence="2">Multi-pass membrane protein</topology>
    </subcellularLocation>
</comment>
<evidence type="ECO:0000256" key="14">
    <source>
        <dbReference type="RuleBase" id="RU367121"/>
    </source>
</evidence>